<protein>
    <submittedName>
        <fullName evidence="1">NAD(P)-binding protein</fullName>
    </submittedName>
</protein>
<evidence type="ECO:0000313" key="2">
    <source>
        <dbReference type="Proteomes" id="UP000308600"/>
    </source>
</evidence>
<dbReference type="EMBL" id="ML208335">
    <property type="protein sequence ID" value="TFK69213.1"/>
    <property type="molecule type" value="Genomic_DNA"/>
</dbReference>
<feature type="non-terminal residue" evidence="1">
    <location>
        <position position="1"/>
    </location>
</feature>
<accession>A0ACD3ATD2</accession>
<keyword evidence="2" id="KW-1185">Reference proteome</keyword>
<name>A0ACD3ATD2_9AGAR</name>
<organism evidence="1 2">
    <name type="scientific">Pluteus cervinus</name>
    <dbReference type="NCBI Taxonomy" id="181527"/>
    <lineage>
        <taxon>Eukaryota</taxon>
        <taxon>Fungi</taxon>
        <taxon>Dikarya</taxon>
        <taxon>Basidiomycota</taxon>
        <taxon>Agaricomycotina</taxon>
        <taxon>Agaricomycetes</taxon>
        <taxon>Agaricomycetidae</taxon>
        <taxon>Agaricales</taxon>
        <taxon>Pluteineae</taxon>
        <taxon>Pluteaceae</taxon>
        <taxon>Pluteus</taxon>
    </lineage>
</organism>
<sequence length="335" mass="35890">LLQITGVTGFIGAHVALVFLEAGFRVRGSVTTRGNKVQSLTETVKIPGLEFTRVDNIATADFSEALKGVDILLHVASPVPGSTSGAEVLTSAIDGTLNVLKQAVAAGVGKIVVTGSSAATLSPDFKEAFGDGILNDSSWGKITIEEAHERVDNSLFTYVSSKILAERATWQFAREHPEIDVATILPTLVYGPYARGFPLPSSATALGSNSGIYELATGRMPAPTTPWSVDVRDVAKAHLKAALLPRVPAGHDVEEKRFLLSAHVYSWKDAISNLNKRRPDVNTGKLEDVVELQGLATLDASKAKRVLGFEEWIAPEKMVEDAIDSIMESKKTWTA</sequence>
<dbReference type="Proteomes" id="UP000308600">
    <property type="component" value="Unassembled WGS sequence"/>
</dbReference>
<proteinExistence type="predicted"/>
<gene>
    <name evidence="1" type="ORF">BDN72DRAFT_768279</name>
</gene>
<reference evidence="1 2" key="1">
    <citation type="journal article" date="2019" name="Nat. Ecol. Evol.">
        <title>Megaphylogeny resolves global patterns of mushroom evolution.</title>
        <authorList>
            <person name="Varga T."/>
            <person name="Krizsan K."/>
            <person name="Foldi C."/>
            <person name="Dima B."/>
            <person name="Sanchez-Garcia M."/>
            <person name="Sanchez-Ramirez S."/>
            <person name="Szollosi G.J."/>
            <person name="Szarkandi J.G."/>
            <person name="Papp V."/>
            <person name="Albert L."/>
            <person name="Andreopoulos W."/>
            <person name="Angelini C."/>
            <person name="Antonin V."/>
            <person name="Barry K.W."/>
            <person name="Bougher N.L."/>
            <person name="Buchanan P."/>
            <person name="Buyck B."/>
            <person name="Bense V."/>
            <person name="Catcheside P."/>
            <person name="Chovatia M."/>
            <person name="Cooper J."/>
            <person name="Damon W."/>
            <person name="Desjardin D."/>
            <person name="Finy P."/>
            <person name="Geml J."/>
            <person name="Haridas S."/>
            <person name="Hughes K."/>
            <person name="Justo A."/>
            <person name="Karasinski D."/>
            <person name="Kautmanova I."/>
            <person name="Kiss B."/>
            <person name="Kocsube S."/>
            <person name="Kotiranta H."/>
            <person name="LaButti K.M."/>
            <person name="Lechner B.E."/>
            <person name="Liimatainen K."/>
            <person name="Lipzen A."/>
            <person name="Lukacs Z."/>
            <person name="Mihaltcheva S."/>
            <person name="Morgado L.N."/>
            <person name="Niskanen T."/>
            <person name="Noordeloos M.E."/>
            <person name="Ohm R.A."/>
            <person name="Ortiz-Santana B."/>
            <person name="Ovrebo C."/>
            <person name="Racz N."/>
            <person name="Riley R."/>
            <person name="Savchenko A."/>
            <person name="Shiryaev A."/>
            <person name="Soop K."/>
            <person name="Spirin V."/>
            <person name="Szebenyi C."/>
            <person name="Tomsovsky M."/>
            <person name="Tulloss R.E."/>
            <person name="Uehling J."/>
            <person name="Grigoriev I.V."/>
            <person name="Vagvolgyi C."/>
            <person name="Papp T."/>
            <person name="Martin F.M."/>
            <person name="Miettinen O."/>
            <person name="Hibbett D.S."/>
            <person name="Nagy L.G."/>
        </authorList>
    </citation>
    <scope>NUCLEOTIDE SEQUENCE [LARGE SCALE GENOMIC DNA]</scope>
    <source>
        <strain evidence="1 2">NL-1719</strain>
    </source>
</reference>
<evidence type="ECO:0000313" key="1">
    <source>
        <dbReference type="EMBL" id="TFK69213.1"/>
    </source>
</evidence>